<name>A0A9N9THZ9_PHYSR</name>
<feature type="region of interest" description="Disordered" evidence="1">
    <location>
        <begin position="1"/>
        <end position="25"/>
    </location>
</feature>
<proteinExistence type="predicted"/>
<sequence>MWDDFLDRTNQPCDHSNRPATSHKHHKTDIYSVESLFYIPKAILSDLGMKEKIHPKAGAAKPPPKRCVPVPIYYRIDGQFAERKERQVSAPACRRIKSCRCDPKGERLSDTDKLCRTLEKLIPGSPQLVENTLNSLSQKLEQQKEIEAVPAKKVVLPPPILKLANRAVIGERREQAKGLAEGKDILKLRKPCDANVCGRKWPAVKPRKRGNFWRTVWVNMLLHKS</sequence>
<accession>A0A9N9THZ9</accession>
<feature type="compositionally biased region" description="Polar residues" evidence="1">
    <location>
        <begin position="8"/>
        <end position="20"/>
    </location>
</feature>
<evidence type="ECO:0000256" key="1">
    <source>
        <dbReference type="SAM" id="MobiDB-lite"/>
    </source>
</evidence>
<evidence type="ECO:0000313" key="3">
    <source>
        <dbReference type="Proteomes" id="UP001153712"/>
    </source>
</evidence>
<dbReference type="Proteomes" id="UP001153712">
    <property type="component" value="Chromosome 11"/>
</dbReference>
<dbReference type="AlphaFoldDB" id="A0A9N9THZ9"/>
<protein>
    <submittedName>
        <fullName evidence="2">Uncharacterized protein</fullName>
    </submittedName>
</protein>
<reference evidence="2" key="1">
    <citation type="submission" date="2022-01" db="EMBL/GenBank/DDBJ databases">
        <authorList>
            <person name="King R."/>
        </authorList>
    </citation>
    <scope>NUCLEOTIDE SEQUENCE</scope>
</reference>
<gene>
    <name evidence="2" type="ORF">PHYEVI_LOCUS2020</name>
</gene>
<keyword evidence="3" id="KW-1185">Reference proteome</keyword>
<evidence type="ECO:0000313" key="2">
    <source>
        <dbReference type="EMBL" id="CAG9855572.1"/>
    </source>
</evidence>
<dbReference type="EMBL" id="OU900104">
    <property type="protein sequence ID" value="CAG9855572.1"/>
    <property type="molecule type" value="Genomic_DNA"/>
</dbReference>
<organism evidence="2 3">
    <name type="scientific">Phyllotreta striolata</name>
    <name type="common">Striped flea beetle</name>
    <name type="synonym">Crioceris striolata</name>
    <dbReference type="NCBI Taxonomy" id="444603"/>
    <lineage>
        <taxon>Eukaryota</taxon>
        <taxon>Metazoa</taxon>
        <taxon>Ecdysozoa</taxon>
        <taxon>Arthropoda</taxon>
        <taxon>Hexapoda</taxon>
        <taxon>Insecta</taxon>
        <taxon>Pterygota</taxon>
        <taxon>Neoptera</taxon>
        <taxon>Endopterygota</taxon>
        <taxon>Coleoptera</taxon>
        <taxon>Polyphaga</taxon>
        <taxon>Cucujiformia</taxon>
        <taxon>Chrysomeloidea</taxon>
        <taxon>Chrysomelidae</taxon>
        <taxon>Galerucinae</taxon>
        <taxon>Alticini</taxon>
        <taxon>Phyllotreta</taxon>
    </lineage>
</organism>